<evidence type="ECO:0000313" key="3">
    <source>
        <dbReference type="EMBL" id="KJL43805.1"/>
    </source>
</evidence>
<proteinExistence type="predicted"/>
<keyword evidence="2" id="KW-1133">Transmembrane helix</keyword>
<feature type="region of interest" description="Disordered" evidence="1">
    <location>
        <begin position="243"/>
        <end position="305"/>
    </location>
</feature>
<sequence>MILDVMRAMARRWYIVLTGLILTAALTWTAYQATPPEYEARGLVLLLPGANAVPDGGNPFLALSGLEQPASIVVAYFGSTAAQEEVAGVSDTAEFSVQLDASTRGPVIAIDVTDQTAEGTIETLDFLAARVPEELQRLQNEVGAPAPSIISSMQLVTDDEPEADNSGTVRITIAALAAGIVATGVATFALDGVLMRRRTRRRAKAAAQFGPSTSVDTEAVALDADPAPEAAADYDALVGAEEIIPSDDPAVDDPVGGESPADDPNETADPQQGSSRSARDRVSDPERVSSGSGRAGLDSRAGRNR</sequence>
<dbReference type="EMBL" id="JYJA01000029">
    <property type="protein sequence ID" value="KJL43805.1"/>
    <property type="molecule type" value="Genomic_DNA"/>
</dbReference>
<protein>
    <recommendedName>
        <fullName evidence="5">Capsular polysaccharide biosynthesis protein</fullName>
    </recommendedName>
</protein>
<organism evidence="3 4">
    <name type="scientific">Microbacterium trichothecenolyticum</name>
    <name type="common">Aureobacterium trichothecenolyticum</name>
    <dbReference type="NCBI Taxonomy" id="69370"/>
    <lineage>
        <taxon>Bacteria</taxon>
        <taxon>Bacillati</taxon>
        <taxon>Actinomycetota</taxon>
        <taxon>Actinomycetes</taxon>
        <taxon>Micrococcales</taxon>
        <taxon>Microbacteriaceae</taxon>
        <taxon>Microbacterium</taxon>
    </lineage>
</organism>
<evidence type="ECO:0008006" key="5">
    <source>
        <dbReference type="Google" id="ProtNLM"/>
    </source>
</evidence>
<dbReference type="Proteomes" id="UP000034098">
    <property type="component" value="Unassembled WGS sequence"/>
</dbReference>
<comment type="caution">
    <text evidence="3">The sequence shown here is derived from an EMBL/GenBank/DDBJ whole genome shotgun (WGS) entry which is preliminary data.</text>
</comment>
<name>A0A0M2HHM3_MICTR</name>
<feature type="compositionally biased region" description="Basic and acidic residues" evidence="1">
    <location>
        <begin position="277"/>
        <end position="287"/>
    </location>
</feature>
<gene>
    <name evidence="3" type="ORF">RS82_01181</name>
</gene>
<evidence type="ECO:0000313" key="4">
    <source>
        <dbReference type="Proteomes" id="UP000034098"/>
    </source>
</evidence>
<keyword evidence="2" id="KW-0472">Membrane</keyword>
<dbReference type="AlphaFoldDB" id="A0A0M2HHM3"/>
<accession>A0A0M2HHM3</accession>
<evidence type="ECO:0000256" key="2">
    <source>
        <dbReference type="SAM" id="Phobius"/>
    </source>
</evidence>
<reference evidence="3 4" key="1">
    <citation type="submission" date="2015-02" db="EMBL/GenBank/DDBJ databases">
        <title>Draft genome sequences of ten Microbacterium spp. with emphasis on heavy metal contaminated environments.</title>
        <authorList>
            <person name="Corretto E."/>
        </authorList>
    </citation>
    <scope>NUCLEOTIDE SEQUENCE [LARGE SCALE GENOMIC DNA]</scope>
    <source>
        <strain evidence="3 4">DSM 8608</strain>
    </source>
</reference>
<evidence type="ECO:0000256" key="1">
    <source>
        <dbReference type="SAM" id="MobiDB-lite"/>
    </source>
</evidence>
<feature type="transmembrane region" description="Helical" evidence="2">
    <location>
        <begin position="171"/>
        <end position="194"/>
    </location>
</feature>
<keyword evidence="2" id="KW-0812">Transmembrane</keyword>
<keyword evidence="4" id="KW-1185">Reference proteome</keyword>
<dbReference type="PATRIC" id="fig|69370.6.peg.1214"/>